<gene>
    <name evidence="11 14" type="primary">MFAP5</name>
</gene>
<evidence type="ECO:0000256" key="4">
    <source>
        <dbReference type="ARBA" id="ARBA00022530"/>
    </source>
</evidence>
<reference evidence="14" key="1">
    <citation type="submission" date="2009-03" db="EMBL/GenBank/DDBJ databases">
        <authorList>
            <person name="Warren W."/>
            <person name="Ye L."/>
            <person name="Minx P."/>
            <person name="Worley K."/>
            <person name="Gibbs R."/>
            <person name="Wilson R.K."/>
        </authorList>
    </citation>
    <scope>NUCLEOTIDE SEQUENCE [LARGE SCALE GENOMIC DNA]</scope>
</reference>
<dbReference type="RefSeq" id="XP_009001801.1">
    <property type="nucleotide sequence ID" value="XM_009003553.3"/>
</dbReference>
<dbReference type="EMBL" id="GAMS01009825">
    <property type="protein sequence ID" value="JAB13311.1"/>
    <property type="molecule type" value="mRNA"/>
</dbReference>
<reference evidence="11" key="2">
    <citation type="journal article" date="2014" name="Gigascience">
        <title>De novo assembly of the common marmoset transcriptome from NextGen mRNA sequences.</title>
        <authorList>
            <person name="Maudhoo M.D."/>
            <person name="Ren D."/>
            <person name="Gradnigo J.S."/>
            <person name="Gibbs R.M."/>
            <person name="Lubker A.C."/>
            <person name="Moriyama E.N."/>
            <person name="French J.A."/>
            <person name="Norgren R.B.Jr."/>
        </authorList>
    </citation>
    <scope>NUCLEOTIDE SEQUENCE</scope>
    <source>
        <tissue evidence="9">Bladder</tissue>
        <tissue evidence="13">Cerebellum</tissue>
        <tissue evidence="11">Cerebral cortex</tissue>
        <tissue evidence="10">Hippocampus</tissue>
        <tissue evidence="12">Skeletal muscle</tissue>
    </source>
</reference>
<dbReference type="Proteomes" id="UP000008225">
    <property type="component" value="Chromosome 9"/>
</dbReference>
<dbReference type="EMBL" id="GAMT01009087">
    <property type="protein sequence ID" value="JAB02774.1"/>
    <property type="molecule type" value="mRNA"/>
</dbReference>
<feature type="chain" id="PRO_5015101422" evidence="8">
    <location>
        <begin position="22"/>
        <end position="170"/>
    </location>
</feature>
<dbReference type="EMBL" id="GAMP01009190">
    <property type="protein sequence ID" value="JAB43565.1"/>
    <property type="molecule type" value="mRNA"/>
</dbReference>
<keyword evidence="4" id="KW-0272">Extracellular matrix</keyword>
<dbReference type="Ensembl" id="ENSCJAT00000036963.5">
    <property type="protein sequence ID" value="ENSCJAP00000035005.3"/>
    <property type="gene ID" value="ENSCJAG00000018846.5"/>
</dbReference>
<dbReference type="KEGG" id="cjc:100388228"/>
<evidence type="ECO:0000313" key="14">
    <source>
        <dbReference type="Ensembl" id="ENSCJAP00000035005.3"/>
    </source>
</evidence>
<keyword evidence="5 8" id="KW-0732">Signal</keyword>
<dbReference type="GeneTree" id="ENSGT00390000017736"/>
<dbReference type="EMBL" id="GAMR01002098">
    <property type="protein sequence ID" value="JAB31834.1"/>
    <property type="molecule type" value="mRNA"/>
</dbReference>
<evidence type="ECO:0000313" key="12">
    <source>
        <dbReference type="EMBL" id="JAB39047.1"/>
    </source>
</evidence>
<evidence type="ECO:0000256" key="1">
    <source>
        <dbReference type="ARBA" id="ARBA00004498"/>
    </source>
</evidence>
<dbReference type="GeneID" id="100388228"/>
<evidence type="ECO:0000256" key="2">
    <source>
        <dbReference type="ARBA" id="ARBA00005317"/>
    </source>
</evidence>
<dbReference type="CTD" id="8076"/>
<name>U3DPH1_CALJA</name>
<reference evidence="14" key="3">
    <citation type="submission" date="2025-05" db="UniProtKB">
        <authorList>
            <consortium name="Ensembl"/>
        </authorList>
    </citation>
    <scope>IDENTIFICATION</scope>
</reference>
<organism evidence="11">
    <name type="scientific">Callithrix jacchus</name>
    <name type="common">White-tufted-ear marmoset</name>
    <name type="synonym">Simia Jacchus</name>
    <dbReference type="NCBI Taxonomy" id="9483"/>
    <lineage>
        <taxon>Eukaryota</taxon>
        <taxon>Metazoa</taxon>
        <taxon>Chordata</taxon>
        <taxon>Craniata</taxon>
        <taxon>Vertebrata</taxon>
        <taxon>Euteleostomi</taxon>
        <taxon>Mammalia</taxon>
        <taxon>Eutheria</taxon>
        <taxon>Euarchontoglires</taxon>
        <taxon>Primates</taxon>
        <taxon>Haplorrhini</taxon>
        <taxon>Platyrrhini</taxon>
        <taxon>Cebidae</taxon>
        <taxon>Callitrichinae</taxon>
        <taxon>Callithrix</taxon>
        <taxon>Callithrix</taxon>
    </lineage>
</organism>
<accession>U3DPH1</accession>
<keyword evidence="15" id="KW-1185">Reference proteome</keyword>
<dbReference type="Bgee" id="ENSCJAG00000018846">
    <property type="expression patterns" value="Expressed in ovary and 6 other cell types or tissues"/>
</dbReference>
<proteinExistence type="evidence at transcript level"/>
<protein>
    <submittedName>
        <fullName evidence="14">Microfibril associated protein 5</fullName>
    </submittedName>
    <submittedName>
        <fullName evidence="11">Microfibrillar-associated protein 5</fullName>
    </submittedName>
</protein>
<dbReference type="PANTHER" id="PTHR16485:SF6">
    <property type="entry name" value="MICROFIBRILLAR-ASSOCIATED PROTEIN 5"/>
    <property type="match status" value="1"/>
</dbReference>
<evidence type="ECO:0000313" key="11">
    <source>
        <dbReference type="EMBL" id="JAB31834.1"/>
    </source>
</evidence>
<evidence type="ECO:0000313" key="10">
    <source>
        <dbReference type="EMBL" id="JAB13311.1"/>
    </source>
</evidence>
<dbReference type="OMA" id="XCRDEKF"/>
<dbReference type="InterPro" id="IPR008673">
    <property type="entry name" value="MAGP"/>
</dbReference>
<dbReference type="OrthoDB" id="9446021at2759"/>
<evidence type="ECO:0000313" key="9">
    <source>
        <dbReference type="EMBL" id="JAB02774.1"/>
    </source>
</evidence>
<accession>F7IIE5</accession>
<feature type="signal peptide" evidence="8">
    <location>
        <begin position="1"/>
        <end position="21"/>
    </location>
</feature>
<evidence type="ECO:0000313" key="13">
    <source>
        <dbReference type="EMBL" id="JAB43565.1"/>
    </source>
</evidence>
<dbReference type="GO" id="GO:0048048">
    <property type="term" value="P:embryonic eye morphogenesis"/>
    <property type="evidence" value="ECO:0007669"/>
    <property type="project" value="TreeGrafter"/>
</dbReference>
<dbReference type="Pfam" id="PF05507">
    <property type="entry name" value="MAGP"/>
    <property type="match status" value="1"/>
</dbReference>
<evidence type="ECO:0000256" key="6">
    <source>
        <dbReference type="ARBA" id="ARBA00023157"/>
    </source>
</evidence>
<sequence>MLLLGPKVLLFLAVFIIPSDWILLGVNSQRGDDVTPVTPETFTEDPNLVNDPATDETVLADIAPSTDDSASTSDKNTTAECWDEKFTCTRLYSVRRPIQLCIHQSCFIRFRRTYVVNKEICSRLVCKEHEAMKDELCRQMVGLPPRRLRRSNYFLLNPCENVDSQKPNGL</sequence>
<dbReference type="PANTHER" id="PTHR16485">
    <property type="entry name" value="MICROFIBRILLAR-ASSOCIATED PROTEIN 2"/>
    <property type="match status" value="1"/>
</dbReference>
<evidence type="ECO:0000256" key="7">
    <source>
        <dbReference type="ARBA" id="ARBA00023180"/>
    </source>
</evidence>
<dbReference type="GO" id="GO:0001527">
    <property type="term" value="C:microfibril"/>
    <property type="evidence" value="ECO:0007669"/>
    <property type="project" value="InterPro"/>
</dbReference>
<evidence type="ECO:0000256" key="8">
    <source>
        <dbReference type="SAM" id="SignalP"/>
    </source>
</evidence>
<dbReference type="EMBL" id="GAMQ01002804">
    <property type="protein sequence ID" value="JAB39047.1"/>
    <property type="molecule type" value="mRNA"/>
</dbReference>
<dbReference type="HOGENOM" id="CLU_138028_0_0_1"/>
<comment type="subcellular location">
    <subcellularLocation>
        <location evidence="1">Secreted</location>
        <location evidence="1">Extracellular space</location>
        <location evidence="1">Extracellular matrix</location>
    </subcellularLocation>
</comment>
<evidence type="ECO:0000313" key="15">
    <source>
        <dbReference type="Proteomes" id="UP000008225"/>
    </source>
</evidence>
<keyword evidence="6" id="KW-1015">Disulfide bond</keyword>
<keyword evidence="7" id="KW-0325">Glycoprotein</keyword>
<keyword evidence="3" id="KW-0964">Secreted</keyword>
<comment type="similarity">
    <text evidence="2">Belongs to the MFAP family.</text>
</comment>
<evidence type="ECO:0000256" key="3">
    <source>
        <dbReference type="ARBA" id="ARBA00022525"/>
    </source>
</evidence>
<dbReference type="AlphaFoldDB" id="U3DPH1"/>
<evidence type="ECO:0000256" key="5">
    <source>
        <dbReference type="ARBA" id="ARBA00022729"/>
    </source>
</evidence>